<dbReference type="InterPro" id="IPR044946">
    <property type="entry name" value="Restrct_endonuc_typeI_TRD_sf"/>
</dbReference>
<evidence type="ECO:0000256" key="4">
    <source>
        <dbReference type="SAM" id="Coils"/>
    </source>
</evidence>
<organism evidence="6 7">
    <name type="scientific">Flavobacterium sufflavum</name>
    <dbReference type="NCBI Taxonomy" id="1921138"/>
    <lineage>
        <taxon>Bacteria</taxon>
        <taxon>Pseudomonadati</taxon>
        <taxon>Bacteroidota</taxon>
        <taxon>Flavobacteriia</taxon>
        <taxon>Flavobacteriales</taxon>
        <taxon>Flavobacteriaceae</taxon>
        <taxon>Flavobacterium</taxon>
    </lineage>
</organism>
<dbReference type="PANTHER" id="PTHR30408:SF12">
    <property type="entry name" value="TYPE I RESTRICTION ENZYME MJAVIII SPECIFICITY SUBUNIT"/>
    <property type="match status" value="1"/>
</dbReference>
<dbReference type="EMBL" id="SACJ01000006">
    <property type="protein sequence ID" value="RVT75323.1"/>
    <property type="molecule type" value="Genomic_DNA"/>
</dbReference>
<feature type="coiled-coil region" evidence="4">
    <location>
        <begin position="407"/>
        <end position="434"/>
    </location>
</feature>
<dbReference type="AlphaFoldDB" id="A0A437KTB4"/>
<dbReference type="PANTHER" id="PTHR30408">
    <property type="entry name" value="TYPE-1 RESTRICTION ENZYME ECOKI SPECIFICITY PROTEIN"/>
    <property type="match status" value="1"/>
</dbReference>
<keyword evidence="7" id="KW-1185">Reference proteome</keyword>
<keyword evidence="2" id="KW-0680">Restriction system</keyword>
<reference evidence="6 7" key="1">
    <citation type="submission" date="2019-01" db="EMBL/GenBank/DDBJ databases">
        <authorList>
            <person name="Chen W.-M."/>
        </authorList>
    </citation>
    <scope>NUCLEOTIDE SEQUENCE [LARGE SCALE GENOMIC DNA]</scope>
    <source>
        <strain evidence="6 7">BBQ-12</strain>
    </source>
</reference>
<keyword evidence="3" id="KW-0238">DNA-binding</keyword>
<comment type="similarity">
    <text evidence="1">Belongs to the type-I restriction system S methylase family.</text>
</comment>
<dbReference type="RefSeq" id="WP_128195545.1">
    <property type="nucleotide sequence ID" value="NZ_SACJ01000006.1"/>
</dbReference>
<dbReference type="InterPro" id="IPR000055">
    <property type="entry name" value="Restrct_endonuc_typeI_TRD"/>
</dbReference>
<dbReference type="SUPFAM" id="SSF116734">
    <property type="entry name" value="DNA methylase specificity domain"/>
    <property type="match status" value="2"/>
</dbReference>
<evidence type="ECO:0000256" key="2">
    <source>
        <dbReference type="ARBA" id="ARBA00022747"/>
    </source>
</evidence>
<dbReference type="OrthoDB" id="667970at2"/>
<dbReference type="InterPro" id="IPR052021">
    <property type="entry name" value="Type-I_RS_S_subunit"/>
</dbReference>
<evidence type="ECO:0000256" key="1">
    <source>
        <dbReference type="ARBA" id="ARBA00010923"/>
    </source>
</evidence>
<sequence length="443" mass="50627">MTNSETYTPTHKQNTIPSGWSSLPINEVFEFIGTSSFSRNDLNYEAGEDSIYYIHYGDIHATYKNAVLDFDTETRIPVLRKEIKPSTHFLKEGDLIIADASEDYEGIGEALEVFNLKDKKVLAGLHTFALRDKDNKTVHGYRAYLFKNPDVKKRLKTIATGSKVYGISKGNISKFRITLPPLWEQQKITKILTTWNKAITLQQQLIRNKKEYKKAIMKKLLTGEVRFKNHNNSQWSSLPINEVFEFIGTSSFSRNDLNYEVEDNSIYYIHYGDIHSTYKNAVLDFNTETRIPVLNKNIKPSIHLLQEGDLIIADASEDYEGVGESLEVYNLNGKKVLAGLHTFALRDKNNQTAQGYRAYLFKSPEAKKRLKTIATGSKVYSISKGNLTKFKITLPSLVEQQKTASFLSFIDKEITNLNKELFALRQQRQGLIQQLLTGKIRVK</sequence>
<keyword evidence="6" id="KW-0540">Nuclease</keyword>
<protein>
    <submittedName>
        <fullName evidence="6">Restriction endonuclease subunit S</fullName>
    </submittedName>
</protein>
<proteinExistence type="inferred from homology"/>
<feature type="domain" description="Type I restriction modification DNA specificity" evidence="5">
    <location>
        <begin position="17"/>
        <end position="206"/>
    </location>
</feature>
<dbReference type="Pfam" id="PF01420">
    <property type="entry name" value="Methylase_S"/>
    <property type="match status" value="2"/>
</dbReference>
<keyword evidence="6" id="KW-0255">Endonuclease</keyword>
<dbReference type="GO" id="GO:0003677">
    <property type="term" value="F:DNA binding"/>
    <property type="evidence" value="ECO:0007669"/>
    <property type="project" value="UniProtKB-KW"/>
</dbReference>
<evidence type="ECO:0000259" key="5">
    <source>
        <dbReference type="Pfam" id="PF01420"/>
    </source>
</evidence>
<dbReference type="GO" id="GO:0009307">
    <property type="term" value="P:DNA restriction-modification system"/>
    <property type="evidence" value="ECO:0007669"/>
    <property type="project" value="UniProtKB-KW"/>
</dbReference>
<evidence type="ECO:0000313" key="6">
    <source>
        <dbReference type="EMBL" id="RVT75323.1"/>
    </source>
</evidence>
<dbReference type="Proteomes" id="UP000285211">
    <property type="component" value="Unassembled WGS sequence"/>
</dbReference>
<keyword evidence="4" id="KW-0175">Coiled coil</keyword>
<accession>A0A437KTB4</accession>
<evidence type="ECO:0000256" key="3">
    <source>
        <dbReference type="ARBA" id="ARBA00023125"/>
    </source>
</evidence>
<gene>
    <name evidence="6" type="ORF">EOD40_11195</name>
</gene>
<name>A0A437KTB4_9FLAO</name>
<feature type="domain" description="Type I restriction modification DNA specificity" evidence="5">
    <location>
        <begin position="233"/>
        <end position="419"/>
    </location>
</feature>
<dbReference type="GO" id="GO:0004519">
    <property type="term" value="F:endonuclease activity"/>
    <property type="evidence" value="ECO:0007669"/>
    <property type="project" value="UniProtKB-KW"/>
</dbReference>
<evidence type="ECO:0000313" key="7">
    <source>
        <dbReference type="Proteomes" id="UP000285211"/>
    </source>
</evidence>
<keyword evidence="6" id="KW-0378">Hydrolase</keyword>
<comment type="caution">
    <text evidence="6">The sequence shown here is derived from an EMBL/GenBank/DDBJ whole genome shotgun (WGS) entry which is preliminary data.</text>
</comment>
<dbReference type="Gene3D" id="3.90.220.20">
    <property type="entry name" value="DNA methylase specificity domains"/>
    <property type="match status" value="2"/>
</dbReference>
<dbReference type="Gene3D" id="1.10.287.1120">
    <property type="entry name" value="Bipartite methylase S protein"/>
    <property type="match status" value="1"/>
</dbReference>